<feature type="transmembrane region" description="Helical" evidence="8">
    <location>
        <begin position="33"/>
        <end position="52"/>
    </location>
</feature>
<protein>
    <submittedName>
        <fullName evidence="9">Iron complex transport system permease protein</fullName>
    </submittedName>
</protein>
<dbReference type="PANTHER" id="PTHR30472:SF70">
    <property type="entry name" value="MOLYBDATE IMPORT SYSTEM PERMEASE PROTEIN MOLB"/>
    <property type="match status" value="1"/>
</dbReference>
<feature type="transmembrane region" description="Helical" evidence="8">
    <location>
        <begin position="338"/>
        <end position="357"/>
    </location>
</feature>
<dbReference type="AlphaFoldDB" id="A0A1M5XC01"/>
<feature type="transmembrane region" description="Helical" evidence="8">
    <location>
        <begin position="146"/>
        <end position="165"/>
    </location>
</feature>
<keyword evidence="4" id="KW-1003">Cell membrane</keyword>
<dbReference type="OrthoDB" id="9792889at2"/>
<keyword evidence="5 8" id="KW-0812">Transmembrane</keyword>
<dbReference type="SUPFAM" id="SSF81345">
    <property type="entry name" value="ABC transporter involved in vitamin B12 uptake, BtuC"/>
    <property type="match status" value="1"/>
</dbReference>
<evidence type="ECO:0000256" key="6">
    <source>
        <dbReference type="ARBA" id="ARBA00022989"/>
    </source>
</evidence>
<dbReference type="STRING" id="1123282.SAMN02745823_01694"/>
<dbReference type="GO" id="GO:0022857">
    <property type="term" value="F:transmembrane transporter activity"/>
    <property type="evidence" value="ECO:0007669"/>
    <property type="project" value="InterPro"/>
</dbReference>
<evidence type="ECO:0000256" key="3">
    <source>
        <dbReference type="ARBA" id="ARBA00022448"/>
    </source>
</evidence>
<dbReference type="Pfam" id="PF01032">
    <property type="entry name" value="FecCD"/>
    <property type="match status" value="1"/>
</dbReference>
<dbReference type="CDD" id="cd06550">
    <property type="entry name" value="TM_ABC_iron-siderophores_like"/>
    <property type="match status" value="1"/>
</dbReference>
<evidence type="ECO:0000256" key="7">
    <source>
        <dbReference type="ARBA" id="ARBA00023136"/>
    </source>
</evidence>
<feature type="transmembrane region" description="Helical" evidence="8">
    <location>
        <begin position="269"/>
        <end position="296"/>
    </location>
</feature>
<evidence type="ECO:0000256" key="8">
    <source>
        <dbReference type="SAM" id="Phobius"/>
    </source>
</evidence>
<dbReference type="InterPro" id="IPR037294">
    <property type="entry name" value="ABC_BtuC-like"/>
</dbReference>
<keyword evidence="3" id="KW-0813">Transport</keyword>
<dbReference type="InterPro" id="IPR000522">
    <property type="entry name" value="ABC_transptr_permease_BtuC"/>
</dbReference>
<dbReference type="PANTHER" id="PTHR30472">
    <property type="entry name" value="FERRIC ENTEROBACTIN TRANSPORT SYSTEM PERMEASE PROTEIN"/>
    <property type="match status" value="1"/>
</dbReference>
<evidence type="ECO:0000256" key="5">
    <source>
        <dbReference type="ARBA" id="ARBA00022692"/>
    </source>
</evidence>
<evidence type="ECO:0000256" key="4">
    <source>
        <dbReference type="ARBA" id="ARBA00022475"/>
    </source>
</evidence>
<feature type="transmembrane region" description="Helical" evidence="8">
    <location>
        <begin position="308"/>
        <end position="326"/>
    </location>
</feature>
<keyword evidence="7 8" id="KW-0472">Membrane</keyword>
<dbReference type="Gene3D" id="1.10.3470.10">
    <property type="entry name" value="ABC transporter involved in vitamin B12 uptake, BtuC"/>
    <property type="match status" value="1"/>
</dbReference>
<dbReference type="GO" id="GO:0005886">
    <property type="term" value="C:plasma membrane"/>
    <property type="evidence" value="ECO:0007669"/>
    <property type="project" value="UniProtKB-SubCell"/>
</dbReference>
<dbReference type="FunFam" id="1.10.3470.10:FF:000001">
    <property type="entry name" value="Vitamin B12 ABC transporter permease BtuC"/>
    <property type="match status" value="1"/>
</dbReference>
<sequence length="364" mass="39053">MNQRKNSGAPLPELAPEAAEQLLESRENKRRTIILLVIILVPIVLFLASFVLGRFSVPLKQVCYMFVAKLFHLGQTWSEADNIVIFQVRLPRILSAVMIGGALALSGSAYQGLFKNPMVSPDILGASAGAGFGAAVALLLDFNNFGIQATAFVFGVAAVGLSYLVSKIVGRGSTSVLILVLTGLVVSTMFQAFISITKYVADPSNKLPAITFWLMGGLSTITYRELLMFLIPVVVGALPIILLRWKLNALSFGDEEARAMGINVGRLRLVIILCSTLLTAGSVAIGGIIGWVGLVIPHLARLLVGPNYKVLIPTSIVMGASYLLFVDDVARTLFSVEIPIGILTALIGAPFFIIMLLKGKRGWL</sequence>
<evidence type="ECO:0000256" key="1">
    <source>
        <dbReference type="ARBA" id="ARBA00004651"/>
    </source>
</evidence>
<feature type="transmembrane region" description="Helical" evidence="8">
    <location>
        <begin position="93"/>
        <end position="111"/>
    </location>
</feature>
<comment type="similarity">
    <text evidence="2">Belongs to the binding-protein-dependent transport system permease family. FecCD subfamily.</text>
</comment>
<keyword evidence="6 8" id="KW-1133">Transmembrane helix</keyword>
<name>A0A1M5XC01_9FIRM</name>
<dbReference type="GO" id="GO:0033214">
    <property type="term" value="P:siderophore-iron import into cell"/>
    <property type="evidence" value="ECO:0007669"/>
    <property type="project" value="TreeGrafter"/>
</dbReference>
<organism evidence="9 10">
    <name type="scientific">Sporobacter termitidis DSM 10068</name>
    <dbReference type="NCBI Taxonomy" id="1123282"/>
    <lineage>
        <taxon>Bacteria</taxon>
        <taxon>Bacillati</taxon>
        <taxon>Bacillota</taxon>
        <taxon>Clostridia</taxon>
        <taxon>Eubacteriales</taxon>
        <taxon>Oscillospiraceae</taxon>
        <taxon>Sporobacter</taxon>
    </lineage>
</organism>
<evidence type="ECO:0000313" key="9">
    <source>
        <dbReference type="EMBL" id="SHH97385.1"/>
    </source>
</evidence>
<feature type="transmembrane region" description="Helical" evidence="8">
    <location>
        <begin position="221"/>
        <end position="243"/>
    </location>
</feature>
<reference evidence="9 10" key="1">
    <citation type="submission" date="2016-11" db="EMBL/GenBank/DDBJ databases">
        <authorList>
            <person name="Jaros S."/>
            <person name="Januszkiewicz K."/>
            <person name="Wedrychowicz H."/>
        </authorList>
    </citation>
    <scope>NUCLEOTIDE SEQUENCE [LARGE SCALE GENOMIC DNA]</scope>
    <source>
        <strain evidence="9 10">DSM 10068</strain>
    </source>
</reference>
<evidence type="ECO:0000313" key="10">
    <source>
        <dbReference type="Proteomes" id="UP000183995"/>
    </source>
</evidence>
<feature type="transmembrane region" description="Helical" evidence="8">
    <location>
        <begin position="177"/>
        <end position="201"/>
    </location>
</feature>
<feature type="transmembrane region" description="Helical" evidence="8">
    <location>
        <begin position="123"/>
        <end position="140"/>
    </location>
</feature>
<dbReference type="Proteomes" id="UP000183995">
    <property type="component" value="Unassembled WGS sequence"/>
</dbReference>
<accession>A0A1M5XC01</accession>
<keyword evidence="10" id="KW-1185">Reference proteome</keyword>
<proteinExistence type="inferred from homology"/>
<dbReference type="EMBL" id="FQXV01000005">
    <property type="protein sequence ID" value="SHH97385.1"/>
    <property type="molecule type" value="Genomic_DNA"/>
</dbReference>
<comment type="subcellular location">
    <subcellularLocation>
        <location evidence="1">Cell membrane</location>
        <topology evidence="1">Multi-pass membrane protein</topology>
    </subcellularLocation>
</comment>
<evidence type="ECO:0000256" key="2">
    <source>
        <dbReference type="ARBA" id="ARBA00007935"/>
    </source>
</evidence>
<gene>
    <name evidence="9" type="ORF">SAMN02745823_01694</name>
</gene>
<dbReference type="RefSeq" id="WP_084726349.1">
    <property type="nucleotide sequence ID" value="NZ_FQXV01000005.1"/>
</dbReference>